<dbReference type="PROSITE" id="PS51375">
    <property type="entry name" value="PPR"/>
    <property type="match status" value="8"/>
</dbReference>
<evidence type="ECO:0000313" key="5">
    <source>
        <dbReference type="EMBL" id="GBG62573.1"/>
    </source>
</evidence>
<evidence type="ECO:0000256" key="2">
    <source>
        <dbReference type="ARBA" id="ARBA00022737"/>
    </source>
</evidence>
<protein>
    <recommendedName>
        <fullName evidence="4">Smr domain-containing protein</fullName>
    </recommendedName>
</protein>
<feature type="repeat" description="PPR" evidence="3">
    <location>
        <begin position="33"/>
        <end position="67"/>
    </location>
</feature>
<dbReference type="Pfam" id="PF01535">
    <property type="entry name" value="PPR"/>
    <property type="match status" value="2"/>
</dbReference>
<dbReference type="NCBIfam" id="TIGR00756">
    <property type="entry name" value="PPR"/>
    <property type="match status" value="8"/>
</dbReference>
<feature type="repeat" description="PPR" evidence="3">
    <location>
        <begin position="68"/>
        <end position="102"/>
    </location>
</feature>
<dbReference type="Gramene" id="GBG62573">
    <property type="protein sequence ID" value="GBG62573"/>
    <property type="gene ID" value="CBR_g31210"/>
</dbReference>
<feature type="repeat" description="PPR" evidence="3">
    <location>
        <begin position="103"/>
        <end position="137"/>
    </location>
</feature>
<feature type="repeat" description="PPR" evidence="3">
    <location>
        <begin position="209"/>
        <end position="243"/>
    </location>
</feature>
<dbReference type="OrthoDB" id="42736at2759"/>
<evidence type="ECO:0000259" key="4">
    <source>
        <dbReference type="PROSITE" id="PS50828"/>
    </source>
</evidence>
<comment type="similarity">
    <text evidence="1">Belongs to the PPR family. P subfamily.</text>
</comment>
<feature type="repeat" description="PPR" evidence="3">
    <location>
        <begin position="279"/>
        <end position="313"/>
    </location>
</feature>
<dbReference type="InterPro" id="IPR036063">
    <property type="entry name" value="Smr_dom_sf"/>
</dbReference>
<dbReference type="PANTHER" id="PTHR47447">
    <property type="entry name" value="OS03G0856100 PROTEIN"/>
    <property type="match status" value="1"/>
</dbReference>
<dbReference type="EMBL" id="BFEA01000030">
    <property type="protein sequence ID" value="GBG62573.1"/>
    <property type="molecule type" value="Genomic_DNA"/>
</dbReference>
<accession>A0A388JXX8</accession>
<reference evidence="5 6" key="1">
    <citation type="journal article" date="2018" name="Cell">
        <title>The Chara Genome: Secondary Complexity and Implications for Plant Terrestrialization.</title>
        <authorList>
            <person name="Nishiyama T."/>
            <person name="Sakayama H."/>
            <person name="Vries J.D."/>
            <person name="Buschmann H."/>
            <person name="Saint-Marcoux D."/>
            <person name="Ullrich K.K."/>
            <person name="Haas F.B."/>
            <person name="Vanderstraeten L."/>
            <person name="Becker D."/>
            <person name="Lang D."/>
            <person name="Vosolsobe S."/>
            <person name="Rombauts S."/>
            <person name="Wilhelmsson P.K.I."/>
            <person name="Janitza P."/>
            <person name="Kern R."/>
            <person name="Heyl A."/>
            <person name="Rumpler F."/>
            <person name="Villalobos L.I.A.C."/>
            <person name="Clay J.M."/>
            <person name="Skokan R."/>
            <person name="Toyoda A."/>
            <person name="Suzuki Y."/>
            <person name="Kagoshima H."/>
            <person name="Schijlen E."/>
            <person name="Tajeshwar N."/>
            <person name="Catarino B."/>
            <person name="Hetherington A.J."/>
            <person name="Saltykova A."/>
            <person name="Bonnot C."/>
            <person name="Breuninger H."/>
            <person name="Symeonidi A."/>
            <person name="Radhakrishnan G.V."/>
            <person name="Van Nieuwerburgh F."/>
            <person name="Deforce D."/>
            <person name="Chang C."/>
            <person name="Karol K.G."/>
            <person name="Hedrich R."/>
            <person name="Ulvskov P."/>
            <person name="Glockner G."/>
            <person name="Delwiche C.F."/>
            <person name="Petrasek J."/>
            <person name="Van de Peer Y."/>
            <person name="Friml J."/>
            <person name="Beilby M."/>
            <person name="Dolan L."/>
            <person name="Kohara Y."/>
            <person name="Sugano S."/>
            <person name="Fujiyama A."/>
            <person name="Delaux P.-M."/>
            <person name="Quint M."/>
            <person name="TheiBen G."/>
            <person name="Hagemann M."/>
            <person name="Harholt J."/>
            <person name="Dunand C."/>
            <person name="Zachgo S."/>
            <person name="Langdale J."/>
            <person name="Maumus F."/>
            <person name="Straeten D.V.D."/>
            <person name="Gould S.B."/>
            <person name="Rensing S.A."/>
        </authorList>
    </citation>
    <scope>NUCLEOTIDE SEQUENCE [LARGE SCALE GENOMIC DNA]</scope>
    <source>
        <strain evidence="5 6">S276</strain>
    </source>
</reference>
<comment type="caution">
    <text evidence="5">The sequence shown here is derived from an EMBL/GenBank/DDBJ whole genome shotgun (WGS) entry which is preliminary data.</text>
</comment>
<evidence type="ECO:0000256" key="1">
    <source>
        <dbReference type="ARBA" id="ARBA00007626"/>
    </source>
</evidence>
<dbReference type="OMA" id="VMPNETT"/>
<feature type="domain" description="Smr" evidence="4">
    <location>
        <begin position="438"/>
        <end position="534"/>
    </location>
</feature>
<keyword evidence="6" id="KW-1185">Reference proteome</keyword>
<proteinExistence type="inferred from homology"/>
<dbReference type="SUPFAM" id="SSF160443">
    <property type="entry name" value="SMR domain-like"/>
    <property type="match status" value="1"/>
</dbReference>
<dbReference type="SMART" id="SM00463">
    <property type="entry name" value="SMR"/>
    <property type="match status" value="1"/>
</dbReference>
<sequence>MALQLINGFGKRGEIQRMEQILDEMVCAGLTPDVVTFGALIDCYGKAGDLEKMEAAASQLQSAGLRPDLMVFTSMMDAYGKAGLLQEMMMVVKRMERAQCWPNAHTCSTLISSLASMGLYDRAEKAYRDWLKKGAGVADVALYNTLADLYAKSENVDKMERILRQMRDNGCRPNLITWNTVIDGYGRVGNLVKMESCLETLEKEGLQPDCTTFTAMIHAYGRRNMFGEMKKCWNGMLESDCKTCIPGYSAVIDTYGKAGRVSEAEAVVEKMSALGVPPSVVTWTSLIDAYCRAGQYDKVGPAFEQMLRDGCRGNLLTATSLIAGLCGCEDLGEAQPLMQCLSRCQEEGMYVPLMHLLILKGVVSEKAGEIDKMWMAVDHLLARLGKSEPVEWLQALFSTLTEGLWTFGWAGRSQRVVKFALRRGIYPQLGCSNGEWTVDLHSMSVGAAVPTLFLWLNEVREWALASRRAHPELEADEKSRHGIEQFIIITGWGRHSWKEGESRIRTAVEAKLEQMGSPFTVVGGNHGRLVAEPEKLRAWVLQRRDELDKWLHLQDAEDAGPPW</sequence>
<feature type="repeat" description="PPR" evidence="3">
    <location>
        <begin position="244"/>
        <end position="278"/>
    </location>
</feature>
<dbReference type="PANTHER" id="PTHR47447:SF28">
    <property type="entry name" value="PENTACOTRIPEPTIDE-REPEAT REGION OF PRORP DOMAIN-CONTAINING PROTEIN"/>
    <property type="match status" value="1"/>
</dbReference>
<dbReference type="InterPro" id="IPR002885">
    <property type="entry name" value="PPR_rpt"/>
</dbReference>
<feature type="repeat" description="PPR" evidence="3">
    <location>
        <begin position="139"/>
        <end position="173"/>
    </location>
</feature>
<keyword evidence="2" id="KW-0677">Repeat</keyword>
<dbReference type="Proteomes" id="UP000265515">
    <property type="component" value="Unassembled WGS sequence"/>
</dbReference>
<dbReference type="STRING" id="69332.A0A388JXX8"/>
<dbReference type="Gene3D" id="1.25.40.10">
    <property type="entry name" value="Tetratricopeptide repeat domain"/>
    <property type="match status" value="4"/>
</dbReference>
<dbReference type="Gene3D" id="3.30.1370.110">
    <property type="match status" value="1"/>
</dbReference>
<name>A0A388JXX8_CHABU</name>
<feature type="repeat" description="PPR" evidence="3">
    <location>
        <begin position="174"/>
        <end position="208"/>
    </location>
</feature>
<dbReference type="PROSITE" id="PS50828">
    <property type="entry name" value="SMR"/>
    <property type="match status" value="1"/>
</dbReference>
<dbReference type="InterPro" id="IPR002625">
    <property type="entry name" value="Smr_dom"/>
</dbReference>
<dbReference type="InterPro" id="IPR011990">
    <property type="entry name" value="TPR-like_helical_dom_sf"/>
</dbReference>
<dbReference type="AlphaFoldDB" id="A0A388JXX8"/>
<gene>
    <name evidence="5" type="ORF">CBR_g31210</name>
</gene>
<evidence type="ECO:0000313" key="6">
    <source>
        <dbReference type="Proteomes" id="UP000265515"/>
    </source>
</evidence>
<organism evidence="5 6">
    <name type="scientific">Chara braunii</name>
    <name type="common">Braun's stonewort</name>
    <dbReference type="NCBI Taxonomy" id="69332"/>
    <lineage>
        <taxon>Eukaryota</taxon>
        <taxon>Viridiplantae</taxon>
        <taxon>Streptophyta</taxon>
        <taxon>Charophyceae</taxon>
        <taxon>Charales</taxon>
        <taxon>Characeae</taxon>
        <taxon>Chara</taxon>
    </lineage>
</organism>
<dbReference type="Pfam" id="PF13041">
    <property type="entry name" value="PPR_2"/>
    <property type="match status" value="4"/>
</dbReference>
<evidence type="ECO:0000256" key="3">
    <source>
        <dbReference type="PROSITE-ProRule" id="PRU00708"/>
    </source>
</evidence>